<organism evidence="5 6">
    <name type="scientific">Carsonella ruddii</name>
    <dbReference type="NCBI Taxonomy" id="114186"/>
    <lineage>
        <taxon>Bacteria</taxon>
        <taxon>Pseudomonadati</taxon>
        <taxon>Pseudomonadota</taxon>
        <taxon>Gammaproteobacteria</taxon>
        <taxon>Oceanospirillales</taxon>
        <taxon>Halomonadaceae</taxon>
        <taxon>Zymobacter group</taxon>
        <taxon>Candidatus Carsonella</taxon>
    </lineage>
</organism>
<reference evidence="5 6" key="1">
    <citation type="submission" date="2017-02" db="EMBL/GenBank/DDBJ databases">
        <title>Complete Genome of Candidatus Carsonella ruddii strain BC, a Nutritional Endosymbiont of Bactericera cockerelli.</title>
        <authorList>
            <person name="Riley A.B."/>
            <person name="Kim D.H."/>
            <person name="Hansen A.K."/>
        </authorList>
    </citation>
    <scope>NUCLEOTIDE SEQUENCE [LARGE SCALE GENOMIC DNA]</scope>
    <source>
        <strain evidence="5 6">BC</strain>
    </source>
</reference>
<dbReference type="EMBL" id="CP019943">
    <property type="protein sequence ID" value="AQU89493.1"/>
    <property type="molecule type" value="Genomic_DNA"/>
</dbReference>
<keyword evidence="3" id="KW-0368">Histidine biosynthesis</keyword>
<evidence type="ECO:0000256" key="2">
    <source>
        <dbReference type="ARBA" id="ARBA00022605"/>
    </source>
</evidence>
<evidence type="ECO:0000313" key="6">
    <source>
        <dbReference type="Proteomes" id="UP000189666"/>
    </source>
</evidence>
<accession>A0A1U9RS34</accession>
<dbReference type="PROSITE" id="PS00954">
    <property type="entry name" value="IGP_DEHYDRATASE_1"/>
    <property type="match status" value="1"/>
</dbReference>
<dbReference type="FunFam" id="3.30.230.40:FF:000003">
    <property type="entry name" value="Imidazoleglycerol-phosphate dehydratase HisB"/>
    <property type="match status" value="1"/>
</dbReference>
<name>A0A1U9RS34_CARRU</name>
<evidence type="ECO:0000256" key="1">
    <source>
        <dbReference type="ARBA" id="ARBA00005047"/>
    </source>
</evidence>
<evidence type="ECO:0000256" key="4">
    <source>
        <dbReference type="ARBA" id="ARBA00023239"/>
    </source>
</evidence>
<protein>
    <submittedName>
        <fullName evidence="5">Imidazoleglycerol-phosphate dehydratase</fullName>
        <ecNumber evidence="5">4.2.1.19</ecNumber>
    </submittedName>
</protein>
<dbReference type="Proteomes" id="UP000189666">
    <property type="component" value="Chromosome"/>
</dbReference>
<dbReference type="RefSeq" id="WP_211118603.1">
    <property type="nucleotide sequence ID" value="NZ_CP019943.1"/>
</dbReference>
<dbReference type="InterPro" id="IPR000807">
    <property type="entry name" value="ImidazoleglycerolP_deHydtase"/>
</dbReference>
<keyword evidence="4 5" id="KW-0456">Lyase</keyword>
<proteinExistence type="predicted"/>
<evidence type="ECO:0000313" key="5">
    <source>
        <dbReference type="EMBL" id="AQU89493.1"/>
    </source>
</evidence>
<evidence type="ECO:0000256" key="3">
    <source>
        <dbReference type="ARBA" id="ARBA00023102"/>
    </source>
</evidence>
<comment type="pathway">
    <text evidence="1">Amino-acid biosynthesis; L-histidine biosynthesis; L-histidine from 5-phospho-alpha-D-ribose 1-diphosphate: step 6/9.</text>
</comment>
<gene>
    <name evidence="5" type="ORF">BW244_0075</name>
</gene>
<sequence>MKIFQFRRKTLESDIEIKLNFFGIGIFKIKTLIFYFDHIISQFINYSLFDCYLRCYSDLKIDNHHCIEDIAISLSLLLKKQKINRYNSYFICMDDSFILISIDVCNRIYYYDNFLNLDLDLQILREFFSSFSKNYKCCLYIYCFNYFNKHHLIESIFKLFGIIFNKSKKNKIIQSTKGFI</sequence>
<dbReference type="SUPFAM" id="SSF54211">
    <property type="entry name" value="Ribosomal protein S5 domain 2-like"/>
    <property type="match status" value="2"/>
</dbReference>
<dbReference type="InterPro" id="IPR038494">
    <property type="entry name" value="IGPD_sf"/>
</dbReference>
<dbReference type="UniPathway" id="UPA00031">
    <property type="reaction ID" value="UER00011"/>
</dbReference>
<dbReference type="Gene3D" id="3.30.230.40">
    <property type="entry name" value="Imidazole glycerol phosphate dehydratase, domain 1"/>
    <property type="match status" value="2"/>
</dbReference>
<keyword evidence="2" id="KW-0028">Amino-acid biosynthesis</keyword>
<dbReference type="EC" id="4.2.1.19" evidence="5"/>
<dbReference type="PANTHER" id="PTHR23133:SF2">
    <property type="entry name" value="IMIDAZOLEGLYCEROL-PHOSPHATE DEHYDRATASE"/>
    <property type="match status" value="1"/>
</dbReference>
<dbReference type="GO" id="GO:0000105">
    <property type="term" value="P:L-histidine biosynthetic process"/>
    <property type="evidence" value="ECO:0007669"/>
    <property type="project" value="UniProtKB-UniPathway"/>
</dbReference>
<dbReference type="GO" id="GO:0004424">
    <property type="term" value="F:imidazoleglycerol-phosphate dehydratase activity"/>
    <property type="evidence" value="ECO:0007669"/>
    <property type="project" value="UniProtKB-EC"/>
</dbReference>
<dbReference type="Pfam" id="PF00475">
    <property type="entry name" value="IGPD"/>
    <property type="match status" value="1"/>
</dbReference>
<dbReference type="AlphaFoldDB" id="A0A1U9RS34"/>
<dbReference type="PANTHER" id="PTHR23133">
    <property type="entry name" value="IMIDAZOLEGLYCEROL-PHOSPHATE DEHYDRATASE HIS7"/>
    <property type="match status" value="1"/>
</dbReference>
<dbReference type="InterPro" id="IPR020565">
    <property type="entry name" value="ImidazoleglycerP_deHydtase_CS"/>
</dbReference>
<dbReference type="InterPro" id="IPR020568">
    <property type="entry name" value="Ribosomal_Su5_D2-typ_SF"/>
</dbReference>